<accession>A0A9X2FHX0</accession>
<keyword evidence="1" id="KW-1133">Transmembrane helix</keyword>
<evidence type="ECO:0000256" key="1">
    <source>
        <dbReference type="SAM" id="Phobius"/>
    </source>
</evidence>
<dbReference type="Proteomes" id="UP001155241">
    <property type="component" value="Unassembled WGS sequence"/>
</dbReference>
<evidence type="ECO:0000313" key="3">
    <source>
        <dbReference type="Proteomes" id="UP001155241"/>
    </source>
</evidence>
<name>A0A9X2FHX0_9BACT</name>
<organism evidence="2 3">
    <name type="scientific">Aeoliella straminimaris</name>
    <dbReference type="NCBI Taxonomy" id="2954799"/>
    <lineage>
        <taxon>Bacteria</taxon>
        <taxon>Pseudomonadati</taxon>
        <taxon>Planctomycetota</taxon>
        <taxon>Planctomycetia</taxon>
        <taxon>Pirellulales</taxon>
        <taxon>Lacipirellulaceae</taxon>
        <taxon>Aeoliella</taxon>
    </lineage>
</organism>
<dbReference type="RefSeq" id="WP_252855352.1">
    <property type="nucleotide sequence ID" value="NZ_JAMXLR010000091.1"/>
</dbReference>
<sequence>MTTLNSTLLTWIPLANREAWQSLGDRFSGDHAKFNLGDLWALLGILLATLALVWLLNWLYRRQQARRMSNEPHHLFIDMCRAHRLSRRERNLLLQLRDELDLPMAATLFVRPDLLATENLPTDNEKDLAVYERLSTKLFAGLEALQPRQTTAAMPAVSSTATQLVVAPTTAVVSVPVQQTQ</sequence>
<evidence type="ECO:0008006" key="4">
    <source>
        <dbReference type="Google" id="ProtNLM"/>
    </source>
</evidence>
<proteinExistence type="predicted"/>
<keyword evidence="1" id="KW-0472">Membrane</keyword>
<evidence type="ECO:0000313" key="2">
    <source>
        <dbReference type="EMBL" id="MCO6047239.1"/>
    </source>
</evidence>
<gene>
    <name evidence="2" type="ORF">NG895_25345</name>
</gene>
<comment type="caution">
    <text evidence="2">The sequence shown here is derived from an EMBL/GenBank/DDBJ whole genome shotgun (WGS) entry which is preliminary data.</text>
</comment>
<dbReference type="EMBL" id="JAMXLR010000091">
    <property type="protein sequence ID" value="MCO6047239.1"/>
    <property type="molecule type" value="Genomic_DNA"/>
</dbReference>
<dbReference type="AlphaFoldDB" id="A0A9X2FHX0"/>
<feature type="transmembrane region" description="Helical" evidence="1">
    <location>
        <begin position="39"/>
        <end position="60"/>
    </location>
</feature>
<keyword evidence="3" id="KW-1185">Reference proteome</keyword>
<protein>
    <recommendedName>
        <fullName evidence="4">DUF4381 domain-containing protein</fullName>
    </recommendedName>
</protein>
<keyword evidence="1" id="KW-0812">Transmembrane</keyword>
<reference evidence="2" key="1">
    <citation type="submission" date="2022-06" db="EMBL/GenBank/DDBJ databases">
        <title>Aeoliella straminimaris, a novel planctomycete from sediments.</title>
        <authorList>
            <person name="Vitorino I.R."/>
            <person name="Lage O.M."/>
        </authorList>
    </citation>
    <scope>NUCLEOTIDE SEQUENCE</scope>
    <source>
        <strain evidence="2">ICT_H6.2</strain>
    </source>
</reference>